<dbReference type="Proteomes" id="UP000005239">
    <property type="component" value="Unassembled WGS sequence"/>
</dbReference>
<proteinExistence type="predicted"/>
<sequence length="79" mass="9210">MSALFSRMENMGEEKDDERIVKEVVETIVGRVTNDTKWNGETLSIHDKRCVSRLASAPNTLTQEGRRRPSEDQRRHRVR</sequence>
<evidence type="ECO:0000313" key="2">
    <source>
        <dbReference type="EnsemblMetazoa" id="PPA36695.1"/>
    </source>
</evidence>
<feature type="compositionally biased region" description="Basic and acidic residues" evidence="1">
    <location>
        <begin position="64"/>
        <end position="79"/>
    </location>
</feature>
<dbReference type="EnsemblMetazoa" id="PPA36695.1">
    <property type="protein sequence ID" value="PPA36695.1"/>
    <property type="gene ID" value="WBGene00275064"/>
</dbReference>
<organism evidence="2 3">
    <name type="scientific">Pristionchus pacificus</name>
    <name type="common">Parasitic nematode worm</name>
    <dbReference type="NCBI Taxonomy" id="54126"/>
    <lineage>
        <taxon>Eukaryota</taxon>
        <taxon>Metazoa</taxon>
        <taxon>Ecdysozoa</taxon>
        <taxon>Nematoda</taxon>
        <taxon>Chromadorea</taxon>
        <taxon>Rhabditida</taxon>
        <taxon>Rhabditina</taxon>
        <taxon>Diplogasteromorpha</taxon>
        <taxon>Diplogasteroidea</taxon>
        <taxon>Neodiplogasteridae</taxon>
        <taxon>Pristionchus</taxon>
    </lineage>
</organism>
<protein>
    <submittedName>
        <fullName evidence="2">Uncharacterized protein</fullName>
    </submittedName>
</protein>
<accession>A0A8R1UNP0</accession>
<name>A0A2A6BPA0_PRIPA</name>
<accession>A0A2A6BPA0</accession>
<dbReference type="OrthoDB" id="18431at2759"/>
<dbReference type="AlphaFoldDB" id="A0A2A6BPA0"/>
<gene>
    <name evidence="2" type="primary">WBGene00275064</name>
</gene>
<feature type="region of interest" description="Disordered" evidence="1">
    <location>
        <begin position="54"/>
        <end position="79"/>
    </location>
</feature>
<reference evidence="3" key="1">
    <citation type="journal article" date="2008" name="Nat. Genet.">
        <title>The Pristionchus pacificus genome provides a unique perspective on nematode lifestyle and parasitism.</title>
        <authorList>
            <person name="Dieterich C."/>
            <person name="Clifton S.W."/>
            <person name="Schuster L.N."/>
            <person name="Chinwalla A."/>
            <person name="Delehaunty K."/>
            <person name="Dinkelacker I."/>
            <person name="Fulton L."/>
            <person name="Fulton R."/>
            <person name="Godfrey J."/>
            <person name="Minx P."/>
            <person name="Mitreva M."/>
            <person name="Roeseler W."/>
            <person name="Tian H."/>
            <person name="Witte H."/>
            <person name="Yang S.P."/>
            <person name="Wilson R.K."/>
            <person name="Sommer R.J."/>
        </authorList>
    </citation>
    <scope>NUCLEOTIDE SEQUENCE [LARGE SCALE GENOMIC DNA]</scope>
    <source>
        <strain evidence="3">PS312</strain>
    </source>
</reference>
<reference evidence="2" key="2">
    <citation type="submission" date="2022-06" db="UniProtKB">
        <authorList>
            <consortium name="EnsemblMetazoa"/>
        </authorList>
    </citation>
    <scope>IDENTIFICATION</scope>
    <source>
        <strain evidence="2">PS312</strain>
    </source>
</reference>
<evidence type="ECO:0000256" key="1">
    <source>
        <dbReference type="SAM" id="MobiDB-lite"/>
    </source>
</evidence>
<evidence type="ECO:0000313" key="3">
    <source>
        <dbReference type="Proteomes" id="UP000005239"/>
    </source>
</evidence>
<keyword evidence="3" id="KW-1185">Reference proteome</keyword>